<keyword evidence="2" id="KW-1185">Reference proteome</keyword>
<dbReference type="SUPFAM" id="SSF49464">
    <property type="entry name" value="Carboxypeptidase regulatory domain-like"/>
    <property type="match status" value="1"/>
</dbReference>
<name>A0A928UWU2_9SPHI</name>
<dbReference type="EMBL" id="PRDK01000005">
    <property type="protein sequence ID" value="MBE8714157.1"/>
    <property type="molecule type" value="Genomic_DNA"/>
</dbReference>
<dbReference type="InterPro" id="IPR008969">
    <property type="entry name" value="CarboxyPept-like_regulatory"/>
</dbReference>
<dbReference type="Pfam" id="PF13715">
    <property type="entry name" value="CarbopepD_reg_2"/>
    <property type="match status" value="1"/>
</dbReference>
<dbReference type="Proteomes" id="UP000616201">
    <property type="component" value="Unassembled WGS sequence"/>
</dbReference>
<proteinExistence type="predicted"/>
<organism evidence="1 2">
    <name type="scientific">Sphingobacterium hungaricum</name>
    <dbReference type="NCBI Taxonomy" id="2082723"/>
    <lineage>
        <taxon>Bacteria</taxon>
        <taxon>Pseudomonadati</taxon>
        <taxon>Bacteroidota</taxon>
        <taxon>Sphingobacteriia</taxon>
        <taxon>Sphingobacteriales</taxon>
        <taxon>Sphingobacteriaceae</taxon>
        <taxon>Sphingobacterium</taxon>
    </lineage>
</organism>
<protein>
    <recommendedName>
        <fullName evidence="3">CarboxypepD_reg-like domain-containing protein</fullName>
    </recommendedName>
</protein>
<evidence type="ECO:0000313" key="1">
    <source>
        <dbReference type="EMBL" id="MBE8714157.1"/>
    </source>
</evidence>
<evidence type="ECO:0008006" key="3">
    <source>
        <dbReference type="Google" id="ProtNLM"/>
    </source>
</evidence>
<dbReference type="InterPro" id="IPR043741">
    <property type="entry name" value="DUF5686"/>
</dbReference>
<gene>
    <name evidence="1" type="ORF">C4F49_10730</name>
</gene>
<reference evidence="1" key="1">
    <citation type="submission" date="2018-02" db="EMBL/GenBank/DDBJ databases">
        <authorList>
            <person name="Vasarhelyi B.M."/>
            <person name="Deshmukh S."/>
            <person name="Balint B."/>
            <person name="Kukolya J."/>
        </authorList>
    </citation>
    <scope>NUCLEOTIDE SEQUENCE</scope>
    <source>
        <strain evidence="1">KB22</strain>
    </source>
</reference>
<evidence type="ECO:0000313" key="2">
    <source>
        <dbReference type="Proteomes" id="UP000616201"/>
    </source>
</evidence>
<comment type="caution">
    <text evidence="1">The sequence shown here is derived from an EMBL/GenBank/DDBJ whole genome shotgun (WGS) entry which is preliminary data.</text>
</comment>
<sequence length="812" mass="93283">MKGKIINESTGEGIAGATITLSPTVGTSSDSLGNFSIPTTLPFPIQLKVNALGFRESFSILRNSQHINVYLEETDNLIETIEISRKRKYSNRNNPAVELIDQVIKHKAQNRLSGIDKIQFDQYNKIKFGFVNPRPIFKNNMGQIKFFFQNIDSTSFPGKELLTVYQEENLAKAYSQKNPANQKKIVYRQEKTEFDKRYVNNPNIESYINYLFQEVDVYDESIFIINKLLLSPIADNAKIYYKYYIIDTLVQDNKSYIKLAFEPRNPEDLLFRGTINISMDEHFAVKEARLKMDQQANLNWVNQLDINLNYQPHENGRLVLVKSQAKIIFGVGKSDAVFGERIAVNSKYDLQSEIPNTVFQGAPLEYKLEPDNQRYTDFKRPIALSSTELKTYQNVDSLNNTKAFKRLLSVGYLIGQGYHNLGAFELGPLEYAYSFNELEGNRIRLGGRTTDALSDKVYFEGYAAYGTKDETLKYFLRSAVSLNGSSVSTFPAHYLEGLIQSDVFEPGKGIGFKKGDSFFESFRSNKPFKFLETEAFRLRHVIEFGNHVSFTTGFTHQRRAAAGDLQLLSSAAPHSPIDPIVTSDAHVTFRWAPNEKFYYRNLTRSTIVEKYPVFTVQYNKGIPNFLDANYGFDALRAMVSKRLFMNQLGFADITLSGGKIWGTLPYPLLEMPNVKDEFDRHEVDFDLMRSMEFAADQFAKFSFIHQAQGYFFNKIPLFKRLKLREIWGTQLFYGQLSDRNNPYLSDEVVEFDKDENGTPYTQIIGKKPYWEASAGIDNILNVLRVEYVRRLNYTDLPNVNKDRIRVSLNLNF</sequence>
<accession>A0A928UWU2</accession>
<dbReference type="AlphaFoldDB" id="A0A928UWU2"/>
<dbReference type="Pfam" id="PF18939">
    <property type="entry name" value="DUF5686"/>
    <property type="match status" value="1"/>
</dbReference>